<dbReference type="RefSeq" id="WP_132022138.1">
    <property type="nucleotide sequence ID" value="NZ_CP016605.1"/>
</dbReference>
<protein>
    <submittedName>
        <fullName evidence="1">Conjugative transfer region lipoprotein (TIGR03751 family)</fullName>
    </submittedName>
</protein>
<dbReference type="AlphaFoldDB" id="A0A4V2SJE0"/>
<keyword evidence="2" id="KW-1185">Reference proteome</keyword>
<reference evidence="1 2" key="1">
    <citation type="submission" date="2019-03" db="EMBL/GenBank/DDBJ databases">
        <title>Genomic Encyclopedia of Type Strains, Phase IV (KMG-IV): sequencing the most valuable type-strain genomes for metagenomic binning, comparative biology and taxonomic classification.</title>
        <authorList>
            <person name="Goeker M."/>
        </authorList>
    </citation>
    <scope>NUCLEOTIDE SEQUENCE [LARGE SCALE GENOMIC DNA]</scope>
    <source>
        <strain evidence="1 2">DSM 28231</strain>
    </source>
</reference>
<evidence type="ECO:0000313" key="2">
    <source>
        <dbReference type="Proteomes" id="UP000294841"/>
    </source>
</evidence>
<accession>A0A4V2SJE0</accession>
<organism evidence="1 2">
    <name type="scientific">Bisgaardia hudsonensis</name>
    <dbReference type="NCBI Taxonomy" id="109472"/>
    <lineage>
        <taxon>Bacteria</taxon>
        <taxon>Pseudomonadati</taxon>
        <taxon>Pseudomonadota</taxon>
        <taxon>Gammaproteobacteria</taxon>
        <taxon>Pasteurellales</taxon>
        <taxon>Pasteurellaceae</taxon>
        <taxon>Bisgaardia</taxon>
    </lineage>
</organism>
<sequence length="132" mass="14931">MKVHIGILFLTALLAGCSTSSEDLLPTNGHSIRDVWDKNAGSGQLHQYRSQDNRSIDPVDYISNREQSSYTRTAENEIDNLFPRLPNPNLLMYVYPHLSPSTEMMPIPGYSTVIPFYSRVQYAQPGERTRGL</sequence>
<dbReference type="EMBL" id="SLXI01000001">
    <property type="protein sequence ID" value="TCP14340.1"/>
    <property type="molecule type" value="Genomic_DNA"/>
</dbReference>
<dbReference type="PROSITE" id="PS51257">
    <property type="entry name" value="PROKAR_LIPOPROTEIN"/>
    <property type="match status" value="1"/>
</dbReference>
<proteinExistence type="predicted"/>
<dbReference type="OrthoDB" id="8863314at2"/>
<dbReference type="NCBIfam" id="TIGR03751">
    <property type="entry name" value="conj_TIGR03751"/>
    <property type="match status" value="1"/>
</dbReference>
<evidence type="ECO:0000313" key="1">
    <source>
        <dbReference type="EMBL" id="TCP14340.1"/>
    </source>
</evidence>
<name>A0A4V2SJE0_9PAST</name>
<keyword evidence="1" id="KW-0449">Lipoprotein</keyword>
<gene>
    <name evidence="1" type="ORF">EV697_101481</name>
</gene>
<comment type="caution">
    <text evidence="1">The sequence shown here is derived from an EMBL/GenBank/DDBJ whole genome shotgun (WGS) entry which is preliminary data.</text>
</comment>
<dbReference type="Proteomes" id="UP000294841">
    <property type="component" value="Unassembled WGS sequence"/>
</dbReference>
<dbReference type="InterPro" id="IPR022262">
    <property type="entry name" value="Lipoprot_put"/>
</dbReference>